<organism evidence="2 3">
    <name type="scientific">Hymenobacter polaris</name>
    <dbReference type="NCBI Taxonomy" id="2682546"/>
    <lineage>
        <taxon>Bacteria</taxon>
        <taxon>Pseudomonadati</taxon>
        <taxon>Bacteroidota</taxon>
        <taxon>Cytophagia</taxon>
        <taxon>Cytophagales</taxon>
        <taxon>Hymenobacteraceae</taxon>
        <taxon>Hymenobacter</taxon>
    </lineage>
</organism>
<dbReference type="Proteomes" id="UP000559626">
    <property type="component" value="Unassembled WGS sequence"/>
</dbReference>
<protein>
    <submittedName>
        <fullName evidence="2">GNAT family N-acetyltransferase</fullName>
    </submittedName>
</protein>
<dbReference type="PANTHER" id="PTHR43415:SF3">
    <property type="entry name" value="GNAT-FAMILY ACETYLTRANSFERASE"/>
    <property type="match status" value="1"/>
</dbReference>
<dbReference type="GO" id="GO:0016747">
    <property type="term" value="F:acyltransferase activity, transferring groups other than amino-acyl groups"/>
    <property type="evidence" value="ECO:0007669"/>
    <property type="project" value="InterPro"/>
</dbReference>
<keyword evidence="2" id="KW-0808">Transferase</keyword>
<dbReference type="AlphaFoldDB" id="A0A7Y0FPS9"/>
<name>A0A7Y0FPS9_9BACT</name>
<gene>
    <name evidence="2" type="ORF">HHL22_22190</name>
</gene>
<dbReference type="SUPFAM" id="SSF55729">
    <property type="entry name" value="Acyl-CoA N-acyltransferases (Nat)"/>
    <property type="match status" value="1"/>
</dbReference>
<sequence length="178" mass="20362">MIHLLPLRTDQAPLFHRWLRDPEVILYSLSVFQELQTLEQVADWLTHTLQDPHSLTLGVYLDETHDLIGYAGIANISRRNQAGEYFILLGEKRYWGRGIGTAVTQQVVTRGFQDVGLNRIMLTVSVPNEGGVKAYQKAGFQLEGRLRQACYRHGAFHDKLVMSVLRTEWPHPLRPTTN</sequence>
<dbReference type="EMBL" id="JABBGH010000004">
    <property type="protein sequence ID" value="NML67920.1"/>
    <property type="molecule type" value="Genomic_DNA"/>
</dbReference>
<evidence type="ECO:0000313" key="2">
    <source>
        <dbReference type="EMBL" id="NML67920.1"/>
    </source>
</evidence>
<evidence type="ECO:0000259" key="1">
    <source>
        <dbReference type="PROSITE" id="PS51186"/>
    </source>
</evidence>
<accession>A0A7Y0FPS9</accession>
<feature type="domain" description="N-acetyltransferase" evidence="1">
    <location>
        <begin position="2"/>
        <end position="167"/>
    </location>
</feature>
<keyword evidence="3" id="KW-1185">Reference proteome</keyword>
<evidence type="ECO:0000313" key="3">
    <source>
        <dbReference type="Proteomes" id="UP000559626"/>
    </source>
</evidence>
<dbReference type="Pfam" id="PF13302">
    <property type="entry name" value="Acetyltransf_3"/>
    <property type="match status" value="1"/>
</dbReference>
<dbReference type="PANTHER" id="PTHR43415">
    <property type="entry name" value="SPERMIDINE N(1)-ACETYLTRANSFERASE"/>
    <property type="match status" value="1"/>
</dbReference>
<proteinExistence type="predicted"/>
<dbReference type="RefSeq" id="WP_169533626.1">
    <property type="nucleotide sequence ID" value="NZ_JABBGH010000004.1"/>
</dbReference>
<dbReference type="InterPro" id="IPR000182">
    <property type="entry name" value="GNAT_dom"/>
</dbReference>
<dbReference type="PROSITE" id="PS51186">
    <property type="entry name" value="GNAT"/>
    <property type="match status" value="1"/>
</dbReference>
<dbReference type="InterPro" id="IPR016181">
    <property type="entry name" value="Acyl_CoA_acyltransferase"/>
</dbReference>
<comment type="caution">
    <text evidence="2">The sequence shown here is derived from an EMBL/GenBank/DDBJ whole genome shotgun (WGS) entry which is preliminary data.</text>
</comment>
<dbReference type="Gene3D" id="3.40.630.30">
    <property type="match status" value="1"/>
</dbReference>
<reference evidence="2 3" key="1">
    <citation type="submission" date="2020-04" db="EMBL/GenBank/DDBJ databases">
        <title>Hymenobacter polaris sp. nov., isolated from Arctic soil.</title>
        <authorList>
            <person name="Dahal R.H."/>
        </authorList>
    </citation>
    <scope>NUCLEOTIDE SEQUENCE [LARGE SCALE GENOMIC DNA]</scope>
    <source>
        <strain evidence="2 3">RP-2-7</strain>
    </source>
</reference>